<keyword evidence="3" id="KW-1185">Reference proteome</keyword>
<evidence type="ECO:0000313" key="3">
    <source>
        <dbReference type="Proteomes" id="UP001166291"/>
    </source>
</evidence>
<protein>
    <submittedName>
        <fullName evidence="2">Uncharacterized protein</fullName>
    </submittedName>
</protein>
<keyword evidence="1" id="KW-0472">Membrane</keyword>
<reference evidence="2" key="1">
    <citation type="submission" date="2021-07" db="EMBL/GenBank/DDBJ databases">
        <title>Zhongshania sp. CAU 1632 isolated from seawater.</title>
        <authorList>
            <person name="Kim W."/>
        </authorList>
    </citation>
    <scope>NUCLEOTIDE SEQUENCE</scope>
    <source>
        <strain evidence="2">CAU 1632</strain>
    </source>
</reference>
<evidence type="ECO:0000313" key="2">
    <source>
        <dbReference type="EMBL" id="MBW2942284.1"/>
    </source>
</evidence>
<evidence type="ECO:0000256" key="1">
    <source>
        <dbReference type="SAM" id="Phobius"/>
    </source>
</evidence>
<dbReference type="Proteomes" id="UP001166291">
    <property type="component" value="Unassembled WGS sequence"/>
</dbReference>
<dbReference type="RefSeq" id="WP_219044532.1">
    <property type="nucleotide sequence ID" value="NZ_JAHWDQ010000005.1"/>
</dbReference>
<comment type="caution">
    <text evidence="2">The sequence shown here is derived from an EMBL/GenBank/DDBJ whole genome shotgun (WGS) entry which is preliminary data.</text>
</comment>
<dbReference type="EMBL" id="JAHWDQ010000005">
    <property type="protein sequence ID" value="MBW2942284.1"/>
    <property type="molecule type" value="Genomic_DNA"/>
</dbReference>
<name>A0ABS6VW92_9GAMM</name>
<organism evidence="2 3">
    <name type="scientific">Zhongshania aquimaris</name>
    <dbReference type="NCBI Taxonomy" id="2857107"/>
    <lineage>
        <taxon>Bacteria</taxon>
        <taxon>Pseudomonadati</taxon>
        <taxon>Pseudomonadota</taxon>
        <taxon>Gammaproteobacteria</taxon>
        <taxon>Cellvibrionales</taxon>
        <taxon>Spongiibacteraceae</taxon>
        <taxon>Zhongshania</taxon>
    </lineage>
</organism>
<feature type="transmembrane region" description="Helical" evidence="1">
    <location>
        <begin position="31"/>
        <end position="49"/>
    </location>
</feature>
<gene>
    <name evidence="2" type="ORF">KXJ70_15925</name>
</gene>
<keyword evidence="1" id="KW-1133">Transmembrane helix</keyword>
<proteinExistence type="predicted"/>
<accession>A0ABS6VW92</accession>
<sequence>MQKVISAVFVAVGGIFGSVYLKYIGVISEPSLIVLILAATLVGLFICYADKVKSINLKEGELILQEMKETEASVKELGRAVLELNEASSHSLMLESFDSDADEKAVEKLRKLVI</sequence>
<keyword evidence="1" id="KW-0812">Transmembrane</keyword>